<dbReference type="EMBL" id="JAKJXO020000003">
    <property type="protein sequence ID" value="KAL1608575.1"/>
    <property type="molecule type" value="Genomic_DNA"/>
</dbReference>
<protein>
    <submittedName>
        <fullName evidence="1">Uncharacterized protein</fullName>
    </submittedName>
</protein>
<proteinExistence type="predicted"/>
<keyword evidence="2" id="KW-1185">Reference proteome</keyword>
<evidence type="ECO:0000313" key="2">
    <source>
        <dbReference type="Proteomes" id="UP001521785"/>
    </source>
</evidence>
<accession>A0ABR3RVY9</accession>
<sequence length="211" mass="24026">MDPAEPDVFLAFFDRTSESRKSCTSRLAAEAHAEQERIEQIKKRYNNTPLRRIIARQLSKEAAPIQSPFAPETKQEVSSLVDSVVSKEDATEGDSISQIKARYNDTPLRRILARQTSREITLIRPSPRPEKKTCIASPVDSVISEQDATELAQLTVSEHRQKRTEQWASDLDGDLQVLKTKGPFVKRSNTPLRRILERQVSTSLEKRLQWS</sequence>
<name>A0ABR3RVY9_9PLEO</name>
<organism evidence="1 2">
    <name type="scientific">Paraconiothyrium brasiliense</name>
    <dbReference type="NCBI Taxonomy" id="300254"/>
    <lineage>
        <taxon>Eukaryota</taxon>
        <taxon>Fungi</taxon>
        <taxon>Dikarya</taxon>
        <taxon>Ascomycota</taxon>
        <taxon>Pezizomycotina</taxon>
        <taxon>Dothideomycetes</taxon>
        <taxon>Pleosporomycetidae</taxon>
        <taxon>Pleosporales</taxon>
        <taxon>Massarineae</taxon>
        <taxon>Didymosphaeriaceae</taxon>
        <taxon>Paraconiothyrium</taxon>
    </lineage>
</organism>
<gene>
    <name evidence="1" type="ORF">SLS60_003519</name>
</gene>
<evidence type="ECO:0000313" key="1">
    <source>
        <dbReference type="EMBL" id="KAL1608575.1"/>
    </source>
</evidence>
<comment type="caution">
    <text evidence="1">The sequence shown here is derived from an EMBL/GenBank/DDBJ whole genome shotgun (WGS) entry which is preliminary data.</text>
</comment>
<reference evidence="1 2" key="1">
    <citation type="submission" date="2024-02" db="EMBL/GenBank/DDBJ databases">
        <title>De novo assembly and annotation of 12 fungi associated with fruit tree decline syndrome in Ontario, Canada.</title>
        <authorList>
            <person name="Sulman M."/>
            <person name="Ellouze W."/>
            <person name="Ilyukhin E."/>
        </authorList>
    </citation>
    <scope>NUCLEOTIDE SEQUENCE [LARGE SCALE GENOMIC DNA]</scope>
    <source>
        <strain evidence="1 2">M42-189</strain>
    </source>
</reference>
<dbReference type="Proteomes" id="UP001521785">
    <property type="component" value="Unassembled WGS sequence"/>
</dbReference>